<reference evidence="7 8" key="1">
    <citation type="submission" date="2012-08" db="EMBL/GenBank/DDBJ databases">
        <title>The Genome Sequence of Slackia piriformis YIT 12062.</title>
        <authorList>
            <consortium name="The Broad Institute Genome Sequencing Platform"/>
            <person name="Earl A."/>
            <person name="Ward D."/>
            <person name="Feldgarden M."/>
            <person name="Gevers D."/>
            <person name="Morotomi M."/>
            <person name="Walker B."/>
            <person name="Young S.K."/>
            <person name="Zeng Q."/>
            <person name="Gargeya S."/>
            <person name="Fitzgerald M."/>
            <person name="Haas B."/>
            <person name="Abouelleil A."/>
            <person name="Alvarado L."/>
            <person name="Arachchi H.M."/>
            <person name="Berlin A.M."/>
            <person name="Chapman S.B."/>
            <person name="Goldberg J."/>
            <person name="Griggs A."/>
            <person name="Gujja S."/>
            <person name="Hansen M."/>
            <person name="Howarth C."/>
            <person name="Imamovic A."/>
            <person name="Larimer J."/>
            <person name="McCowen C."/>
            <person name="Montmayeur A."/>
            <person name="Murphy C."/>
            <person name="Neiman D."/>
            <person name="Pearson M."/>
            <person name="Priest M."/>
            <person name="Roberts A."/>
            <person name="Saif S."/>
            <person name="Shea T."/>
            <person name="Sisk P."/>
            <person name="Sykes S."/>
            <person name="Wortman J."/>
            <person name="Nusbaum C."/>
            <person name="Birren B."/>
        </authorList>
    </citation>
    <scope>NUCLEOTIDE SEQUENCE [LARGE SCALE GENOMIC DNA]</scope>
    <source>
        <strain evidence="7 8">YIT 12062</strain>
    </source>
</reference>
<dbReference type="Gene3D" id="3.50.50.60">
    <property type="entry name" value="FAD/NAD(P)-binding domain"/>
    <property type="match status" value="1"/>
</dbReference>
<name>K0YN77_9ACTN</name>
<evidence type="ECO:0000256" key="4">
    <source>
        <dbReference type="ARBA" id="ARBA00023002"/>
    </source>
</evidence>
<keyword evidence="4" id="KW-0560">Oxidoreductase</keyword>
<dbReference type="InterPro" id="IPR006311">
    <property type="entry name" value="TAT_signal"/>
</dbReference>
<dbReference type="InterPro" id="IPR050315">
    <property type="entry name" value="FAD-oxidoreductase_2"/>
</dbReference>
<evidence type="ECO:0000256" key="2">
    <source>
        <dbReference type="ARBA" id="ARBA00022630"/>
    </source>
</evidence>
<dbReference type="OrthoDB" id="9813348at2"/>
<dbReference type="PATRIC" id="fig|742818.3.peg.509"/>
<keyword evidence="3" id="KW-0274">FAD</keyword>
<evidence type="ECO:0000313" key="8">
    <source>
        <dbReference type="Proteomes" id="UP000006069"/>
    </source>
</evidence>
<evidence type="ECO:0000259" key="6">
    <source>
        <dbReference type="Pfam" id="PF00890"/>
    </source>
</evidence>
<evidence type="ECO:0000313" key="7">
    <source>
        <dbReference type="EMBL" id="EJZ84853.1"/>
    </source>
</evidence>
<dbReference type="Proteomes" id="UP000006069">
    <property type="component" value="Unassembled WGS sequence"/>
</dbReference>
<feature type="domain" description="FAD-dependent oxidoreductase 2 FAD-binding" evidence="6">
    <location>
        <begin position="83"/>
        <end position="524"/>
    </location>
</feature>
<dbReference type="InterPro" id="IPR019546">
    <property type="entry name" value="TAT_signal_bac_arc"/>
</dbReference>
<dbReference type="AlphaFoldDB" id="K0YN77"/>
<dbReference type="InterPro" id="IPR036188">
    <property type="entry name" value="FAD/NAD-bd_sf"/>
</dbReference>
<organism evidence="7 8">
    <name type="scientific">Slackia piriformis YIT 12062</name>
    <dbReference type="NCBI Taxonomy" id="742818"/>
    <lineage>
        <taxon>Bacteria</taxon>
        <taxon>Bacillati</taxon>
        <taxon>Actinomycetota</taxon>
        <taxon>Coriobacteriia</taxon>
        <taxon>Eggerthellales</taxon>
        <taxon>Eggerthellaceae</taxon>
        <taxon>Slackia</taxon>
    </lineage>
</organism>
<comment type="cofactor">
    <cofactor evidence="1">
        <name>FAD</name>
        <dbReference type="ChEBI" id="CHEBI:57692"/>
    </cofactor>
</comment>
<dbReference type="EMBL" id="ADMD01000001">
    <property type="protein sequence ID" value="EJZ84853.1"/>
    <property type="molecule type" value="Genomic_DNA"/>
</dbReference>
<dbReference type="GO" id="GO:0008202">
    <property type="term" value="P:steroid metabolic process"/>
    <property type="evidence" value="ECO:0007669"/>
    <property type="project" value="UniProtKB-ARBA"/>
</dbReference>
<dbReference type="PANTHER" id="PTHR43400">
    <property type="entry name" value="FUMARATE REDUCTASE"/>
    <property type="match status" value="1"/>
</dbReference>
<dbReference type="PROSITE" id="PS51257">
    <property type="entry name" value="PROKAR_LIPOPROTEIN"/>
    <property type="match status" value="1"/>
</dbReference>
<accession>K0YN77</accession>
<evidence type="ECO:0000256" key="1">
    <source>
        <dbReference type="ARBA" id="ARBA00001974"/>
    </source>
</evidence>
<dbReference type="SUPFAM" id="SSF51905">
    <property type="entry name" value="FAD/NAD(P)-binding domain"/>
    <property type="match status" value="1"/>
</dbReference>
<keyword evidence="2" id="KW-0285">Flavoprotein</keyword>
<sequence length="553" mass="58677">MFDAKQESVSRRGFLGFAGVAAAGLAGATALSGCSPRTSGGKDSKSGEVAGINGVSGHEREGLPSFLIAPEPITDISETLDYDVVVVGAGSAGIPAALSACEAGAKVALLQKESTAISQGNTASGIITDKSNPAAAAALAQLLVKESAYRADPALIQVWIDNGGEAVKWVLDKVAAAGGSVIDQGNNQQSKASNEVNGYEGLNYVTSYMGPKPYSNGDGMKVLAQVAEEAGVDIYYSTPAEQLAKNEDGAVSGVIAEGENVYMQFNAAKGVIIATGDYQNDEEMSNYYLPDLRYFGRKQSNKTGDGHKMIVWAGGKITNIVHTKMMHDFDAGPMWNVPFLAVKTASGKRFMNEKIDMATVCNYLTSEADAGRYCQVFDSKYEQIVPEWKGVGKFVSAEDMRVYMPEEEVERKGVLEGFINTWKADTLEELAEKLGIEDTKTFVSEVEAYNELCAAGSDTAFGKEAQYMIPVDTPPYYGISRTIRLSAICSGVDVDSNHQCLNDAGEPIKGLYAVGNCSGGFYGGVDYPLTVGGLSIGRCYMEGYVTGKLVASL</sequence>
<dbReference type="PROSITE" id="PS51318">
    <property type="entry name" value="TAT"/>
    <property type="match status" value="1"/>
</dbReference>
<dbReference type="Pfam" id="PF00890">
    <property type="entry name" value="FAD_binding_2"/>
    <property type="match status" value="1"/>
</dbReference>
<gene>
    <name evidence="7" type="ORF">HMPREF9451_00462</name>
</gene>
<keyword evidence="8" id="KW-1185">Reference proteome</keyword>
<proteinExistence type="predicted"/>
<evidence type="ECO:0000256" key="3">
    <source>
        <dbReference type="ARBA" id="ARBA00022827"/>
    </source>
</evidence>
<dbReference type="SUPFAM" id="SSF56425">
    <property type="entry name" value="Succinate dehydrogenase/fumarate reductase flavoprotein, catalytic domain"/>
    <property type="match status" value="1"/>
</dbReference>
<dbReference type="NCBIfam" id="TIGR01409">
    <property type="entry name" value="TAT_signal_seq"/>
    <property type="match status" value="1"/>
</dbReference>
<dbReference type="HOGENOM" id="CLU_011398_4_3_11"/>
<dbReference type="Gene3D" id="3.90.700.10">
    <property type="entry name" value="Succinate dehydrogenase/fumarate reductase flavoprotein, catalytic domain"/>
    <property type="match status" value="1"/>
</dbReference>
<dbReference type="InterPro" id="IPR027477">
    <property type="entry name" value="Succ_DH/fumarate_Rdtase_cat_sf"/>
</dbReference>
<dbReference type="InterPro" id="IPR003953">
    <property type="entry name" value="FAD-dep_OxRdtase_2_FAD-bd"/>
</dbReference>
<dbReference type="InParanoid" id="K0YN77"/>
<comment type="caution">
    <text evidence="7">The sequence shown here is derived from an EMBL/GenBank/DDBJ whole genome shotgun (WGS) entry which is preliminary data.</text>
</comment>
<feature type="region of interest" description="Disordered" evidence="5">
    <location>
        <begin position="32"/>
        <end position="56"/>
    </location>
</feature>
<protein>
    <submittedName>
        <fullName evidence="7">Tat (Twin-arginine translocation) pathway signal sequence</fullName>
    </submittedName>
</protein>
<dbReference type="GO" id="GO:0033765">
    <property type="term" value="F:steroid dehydrogenase activity, acting on the CH-CH group of donors"/>
    <property type="evidence" value="ECO:0007669"/>
    <property type="project" value="UniProtKB-ARBA"/>
</dbReference>
<evidence type="ECO:0000256" key="5">
    <source>
        <dbReference type="SAM" id="MobiDB-lite"/>
    </source>
</evidence>
<dbReference type="RefSeq" id="WP_009138692.1">
    <property type="nucleotide sequence ID" value="NZ_JH815198.1"/>
</dbReference>
<dbReference type="eggNOG" id="COG1053">
    <property type="taxonomic scope" value="Bacteria"/>
</dbReference>
<dbReference type="PANTHER" id="PTHR43400:SF10">
    <property type="entry name" value="3-OXOSTEROID 1-DEHYDROGENASE"/>
    <property type="match status" value="1"/>
</dbReference>